<reference evidence="15" key="1">
    <citation type="submission" date="2022-11" db="UniProtKB">
        <authorList>
            <consortium name="WormBaseParasite"/>
        </authorList>
    </citation>
    <scope>IDENTIFICATION</scope>
</reference>
<dbReference type="GO" id="GO:0005247">
    <property type="term" value="F:voltage-gated chloride channel activity"/>
    <property type="evidence" value="ECO:0007669"/>
    <property type="project" value="TreeGrafter"/>
</dbReference>
<evidence type="ECO:0000256" key="8">
    <source>
        <dbReference type="ARBA" id="ARBA00023214"/>
    </source>
</evidence>
<keyword evidence="2 10" id="KW-0813">Transport</keyword>
<evidence type="ECO:0000256" key="4">
    <source>
        <dbReference type="ARBA" id="ARBA00022737"/>
    </source>
</evidence>
<feature type="compositionally biased region" description="Basic and acidic residues" evidence="12">
    <location>
        <begin position="406"/>
        <end position="418"/>
    </location>
</feature>
<dbReference type="InterPro" id="IPR000644">
    <property type="entry name" value="CBS_dom"/>
</dbReference>
<sequence>FKSRAFYPEELFIFALMGLFCGITGAIFIWIHRQMVLFLRRNSFMKIIFQRNWIVYPIVICAFYATLTHPIGFGRYITGEVVFSRTLKDFFMNCTWSADPSRFEACSGSVAVRWSADESIFAELTVFVIGFYFLSIVASTLPVPAGIFMPVFVIGAGMGRLFGEIVAHQFPDGLRGDRQMLVYPGIYAVVGASSFCGAVTHTVSVAVIAFELTGQLLHILPVMIAVIIANITCSSFQPSFFDSIIKIKHLPYLPDIPKSTSEVHTIRAEQIMITNVRFLTKKSTYRELQDLLICMPRLRAFPVVDDPETRILLGSVSRATLLQLLDAQVGEATRRAEAAKRAKVECEQQAITQVPRKKPLFSIGTTETSRKVAVENFLATYAKPSAVDRFRILPVLFHERHGDAVTNGEREAKTDSPRTRRSLGRSVSEMNTRKIGTMSHVQKGSAFETVSTASDMQSDPVNLNHHKKLFTVHSAHDFYATLGGMLRSFTHTFHRHSKKRRTNSDLMAKERREWERKQLACIVDFGSAAIDPAPFQLVEDTSLYKVHSIFSLLGIRRAYVTKCGVLVGVVALRDLRSAIERAQWGELNSKTERSEENMEQIIAASERRSSCHSDLHQTDLDSDTDDEDCILPRVELEEATPSTCELEERLPMARTSSDVSDQYITDENEVNIAPSQSTSITGGSDELKSTLPSKLESYLEAFGEKSAGQKKRASILTHFFLTHKAPGPGTIKSTRRVLIVEPKEGPLQMGGADEKIDGDFEDIDHINGDTAAQAAQDSCSHNYDDLSEVASKGHSPQTTMSDGIMSNQELAMVHHENTIQQHIVEKCNVWIDDDDESFTALSRSVQAADGEPVFATSDGEPASTASTSHPVQRRESASFFISHENEQIEDVQGSMFTYHRPRRSVSDVIPPRAFHNMPMEQEMRNAILEKDYGTSSSSAAENFI</sequence>
<protein>
    <recommendedName>
        <fullName evidence="10">Chloride channel protein</fullName>
    </recommendedName>
</protein>
<dbReference type="GO" id="GO:0005886">
    <property type="term" value="C:plasma membrane"/>
    <property type="evidence" value="ECO:0007669"/>
    <property type="project" value="TreeGrafter"/>
</dbReference>
<dbReference type="InterPro" id="IPR046342">
    <property type="entry name" value="CBS_dom_sf"/>
</dbReference>
<keyword evidence="4" id="KW-0677">Repeat</keyword>
<comment type="similarity">
    <text evidence="10">Belongs to the chloride channel (TC 2.A.49) family.</text>
</comment>
<evidence type="ECO:0000313" key="15">
    <source>
        <dbReference type="WBParaSite" id="PgB14X_g001_t01"/>
    </source>
</evidence>
<evidence type="ECO:0000256" key="11">
    <source>
        <dbReference type="SAM" id="Coils"/>
    </source>
</evidence>
<keyword evidence="7 10" id="KW-0472">Membrane</keyword>
<dbReference type="WBParaSite" id="PgB14X_g001_t01">
    <property type="protein sequence ID" value="PgB14X_g001_t01"/>
    <property type="gene ID" value="PgB14X_g001"/>
</dbReference>
<keyword evidence="6 10" id="KW-0406">Ion transport</keyword>
<evidence type="ECO:0000256" key="1">
    <source>
        <dbReference type="ARBA" id="ARBA00004141"/>
    </source>
</evidence>
<keyword evidence="14" id="KW-1185">Reference proteome</keyword>
<dbReference type="InterPro" id="IPR001807">
    <property type="entry name" value="ClC"/>
</dbReference>
<dbReference type="SUPFAM" id="SSF54631">
    <property type="entry name" value="CBS-domain pair"/>
    <property type="match status" value="1"/>
</dbReference>
<evidence type="ECO:0000313" key="14">
    <source>
        <dbReference type="Proteomes" id="UP000887569"/>
    </source>
</evidence>
<feature type="domain" description="CBS" evidence="13">
    <location>
        <begin position="530"/>
        <end position="587"/>
    </location>
</feature>
<feature type="transmembrane region" description="Helical" evidence="10">
    <location>
        <begin position="217"/>
        <end position="237"/>
    </location>
</feature>
<evidence type="ECO:0000256" key="7">
    <source>
        <dbReference type="ARBA" id="ARBA00023136"/>
    </source>
</evidence>
<evidence type="ECO:0000256" key="2">
    <source>
        <dbReference type="ARBA" id="ARBA00022448"/>
    </source>
</evidence>
<evidence type="ECO:0000256" key="12">
    <source>
        <dbReference type="SAM" id="MobiDB-lite"/>
    </source>
</evidence>
<dbReference type="PRINTS" id="PR00762">
    <property type="entry name" value="CLCHANNEL"/>
</dbReference>
<keyword evidence="8 10" id="KW-0868">Chloride</keyword>
<dbReference type="Gene3D" id="3.10.580.10">
    <property type="entry name" value="CBS-domain"/>
    <property type="match status" value="2"/>
</dbReference>
<comment type="caution">
    <text evidence="10">Lacks conserved residue(s) required for the propagation of feature annotation.</text>
</comment>
<feature type="transmembrane region" description="Helical" evidence="10">
    <location>
        <begin position="145"/>
        <end position="166"/>
    </location>
</feature>
<keyword evidence="5 10" id="KW-1133">Transmembrane helix</keyword>
<dbReference type="Pfam" id="PF00654">
    <property type="entry name" value="Voltage_CLC"/>
    <property type="match status" value="1"/>
</dbReference>
<evidence type="ECO:0000256" key="6">
    <source>
        <dbReference type="ARBA" id="ARBA00023065"/>
    </source>
</evidence>
<dbReference type="SMART" id="SM00116">
    <property type="entry name" value="CBS"/>
    <property type="match status" value="2"/>
</dbReference>
<feature type="transmembrane region" description="Helical" evidence="10">
    <location>
        <begin position="120"/>
        <end position="138"/>
    </location>
</feature>
<feature type="domain" description="CBS" evidence="13">
    <location>
        <begin position="272"/>
        <end position="331"/>
    </location>
</feature>
<dbReference type="InterPro" id="IPR050970">
    <property type="entry name" value="Cl_channel_volt-gated"/>
</dbReference>
<dbReference type="AlphaFoldDB" id="A0A914ZR00"/>
<evidence type="ECO:0000256" key="3">
    <source>
        <dbReference type="ARBA" id="ARBA00022692"/>
    </source>
</evidence>
<keyword evidence="11" id="KW-0175">Coiled coil</keyword>
<comment type="subcellular location">
    <subcellularLocation>
        <location evidence="1 10">Membrane</location>
        <topology evidence="1 10">Multi-pass membrane protein</topology>
    </subcellularLocation>
</comment>
<dbReference type="SUPFAM" id="SSF81340">
    <property type="entry name" value="Clc chloride channel"/>
    <property type="match status" value="1"/>
</dbReference>
<evidence type="ECO:0000259" key="13">
    <source>
        <dbReference type="PROSITE" id="PS51371"/>
    </source>
</evidence>
<dbReference type="Gene3D" id="1.10.3080.10">
    <property type="entry name" value="Clc chloride channel"/>
    <property type="match status" value="1"/>
</dbReference>
<dbReference type="FunFam" id="3.10.580.10:FF:000032">
    <property type="entry name" value="Chloride channel protein"/>
    <property type="match status" value="1"/>
</dbReference>
<evidence type="ECO:0000256" key="5">
    <source>
        <dbReference type="ARBA" id="ARBA00022989"/>
    </source>
</evidence>
<feature type="region of interest" description="Disordered" evidence="12">
    <location>
        <begin position="406"/>
        <end position="425"/>
    </location>
</feature>
<dbReference type="PANTHER" id="PTHR45720">
    <property type="entry name" value="CHLORIDE CHANNEL PROTEIN 2"/>
    <property type="match status" value="1"/>
</dbReference>
<dbReference type="InterPro" id="IPR014743">
    <property type="entry name" value="Cl-channel_core"/>
</dbReference>
<evidence type="ECO:0000256" key="9">
    <source>
        <dbReference type="PROSITE-ProRule" id="PRU00703"/>
    </source>
</evidence>
<dbReference type="PANTHER" id="PTHR45720:SF10">
    <property type="entry name" value="CHLORIDE CHANNEL PROTEIN 2"/>
    <property type="match status" value="1"/>
</dbReference>
<feature type="transmembrane region" description="Helical" evidence="10">
    <location>
        <begin position="53"/>
        <end position="73"/>
    </location>
</feature>
<keyword evidence="3 10" id="KW-0812">Transmembrane</keyword>
<dbReference type="PROSITE" id="PS51371">
    <property type="entry name" value="CBS"/>
    <property type="match status" value="2"/>
</dbReference>
<feature type="transmembrane region" description="Helical" evidence="10">
    <location>
        <begin position="186"/>
        <end position="210"/>
    </location>
</feature>
<organism evidence="14 15">
    <name type="scientific">Parascaris univalens</name>
    <name type="common">Nematode worm</name>
    <dbReference type="NCBI Taxonomy" id="6257"/>
    <lineage>
        <taxon>Eukaryota</taxon>
        <taxon>Metazoa</taxon>
        <taxon>Ecdysozoa</taxon>
        <taxon>Nematoda</taxon>
        <taxon>Chromadorea</taxon>
        <taxon>Rhabditida</taxon>
        <taxon>Spirurina</taxon>
        <taxon>Ascaridomorpha</taxon>
        <taxon>Ascaridoidea</taxon>
        <taxon>Ascarididae</taxon>
        <taxon>Parascaris</taxon>
    </lineage>
</organism>
<evidence type="ECO:0000256" key="10">
    <source>
        <dbReference type="RuleBase" id="RU361221"/>
    </source>
</evidence>
<name>A0A914ZR00_PARUN</name>
<dbReference type="Proteomes" id="UP000887569">
    <property type="component" value="Unplaced"/>
</dbReference>
<feature type="transmembrane region" description="Helical" evidence="10">
    <location>
        <begin position="12"/>
        <end position="32"/>
    </location>
</feature>
<feature type="region of interest" description="Disordered" evidence="12">
    <location>
        <begin position="852"/>
        <end position="873"/>
    </location>
</feature>
<feature type="coiled-coil region" evidence="11">
    <location>
        <begin position="322"/>
        <end position="349"/>
    </location>
</feature>
<accession>A0A914ZR00</accession>
<proteinExistence type="inferred from homology"/>
<keyword evidence="9" id="KW-0129">CBS domain</keyword>